<gene>
    <name evidence="1" type="ORF">BN000_04172</name>
</gene>
<protein>
    <submittedName>
        <fullName evidence="1">Uncharacterized protein</fullName>
    </submittedName>
</protein>
<keyword evidence="2" id="KW-1185">Reference proteome</keyword>
<sequence length="80" mass="8706">MPITLSLDVTGAIDSGEQLTQVVWVLLPDEPAESLAALVYLPGGTYDKHYWHLKIDGHPGYSFGEHLARAVGQPPSTHHC</sequence>
<evidence type="ECO:0000313" key="2">
    <source>
        <dbReference type="Proteomes" id="UP000199601"/>
    </source>
</evidence>
<name>A0A0U1DKW1_9MYCO</name>
<accession>A0A0U1DKW1</accession>
<dbReference type="AlphaFoldDB" id="A0A0U1DKW1"/>
<dbReference type="EMBL" id="CTEC01000002">
    <property type="protein sequence ID" value="CQD18409.1"/>
    <property type="molecule type" value="Genomic_DNA"/>
</dbReference>
<proteinExistence type="predicted"/>
<reference evidence="2" key="1">
    <citation type="submission" date="2015-03" db="EMBL/GenBank/DDBJ databases">
        <authorList>
            <person name="Urmite Genomes"/>
        </authorList>
    </citation>
    <scope>NUCLEOTIDE SEQUENCE [LARGE SCALE GENOMIC DNA]</scope>
    <source>
        <strain evidence="2">CSUR P1344</strain>
    </source>
</reference>
<organism evidence="1 2">
    <name type="scientific">Mycobacterium europaeum</name>
    <dbReference type="NCBI Taxonomy" id="761804"/>
    <lineage>
        <taxon>Bacteria</taxon>
        <taxon>Bacillati</taxon>
        <taxon>Actinomycetota</taxon>
        <taxon>Actinomycetes</taxon>
        <taxon>Mycobacteriales</taxon>
        <taxon>Mycobacteriaceae</taxon>
        <taxon>Mycobacterium</taxon>
        <taxon>Mycobacterium simiae complex</taxon>
    </lineage>
</organism>
<evidence type="ECO:0000313" key="1">
    <source>
        <dbReference type="EMBL" id="CQD18409.1"/>
    </source>
</evidence>
<dbReference type="Proteomes" id="UP000199601">
    <property type="component" value="Unassembled WGS sequence"/>
</dbReference>
<dbReference type="RefSeq" id="WP_090422567.1">
    <property type="nucleotide sequence ID" value="NZ_CTEC01000002.1"/>
</dbReference>